<keyword evidence="2" id="KW-0067">ATP-binding</keyword>
<comment type="similarity">
    <text evidence="3">Belongs to the KTI12 family.</text>
</comment>
<dbReference type="InterPro" id="IPR028119">
    <property type="entry name" value="Snapin/Pallidin/Snn1"/>
</dbReference>
<dbReference type="STRING" id="69004.A0A182QWP6"/>
<dbReference type="EnsemblMetazoa" id="AFAF018379-RA">
    <property type="protein sequence ID" value="AFAF018379-PA"/>
    <property type="gene ID" value="AFAF018379"/>
</dbReference>
<dbReference type="InterPro" id="IPR027417">
    <property type="entry name" value="P-loop_NTPase"/>
</dbReference>
<keyword evidence="7" id="KW-1185">Reference proteome</keyword>
<dbReference type="VEuPathDB" id="VectorBase:AFAF018379"/>
<evidence type="ECO:0000256" key="1">
    <source>
        <dbReference type="ARBA" id="ARBA00022741"/>
    </source>
</evidence>
<dbReference type="Gene3D" id="3.40.50.300">
    <property type="entry name" value="P-loop containing nucleotide triphosphate hydrolases"/>
    <property type="match status" value="1"/>
</dbReference>
<protein>
    <recommendedName>
        <fullName evidence="4">Protein KTI12 homolog</fullName>
    </recommendedName>
</protein>
<keyword evidence="1" id="KW-0547">Nucleotide-binding</keyword>
<dbReference type="Pfam" id="PF08433">
    <property type="entry name" value="KTI12"/>
    <property type="match status" value="1"/>
</dbReference>
<keyword evidence="5" id="KW-0175">Coiled coil</keyword>
<evidence type="ECO:0000313" key="7">
    <source>
        <dbReference type="Proteomes" id="UP000075886"/>
    </source>
</evidence>
<organism evidence="6 7">
    <name type="scientific">Anopheles farauti</name>
    <dbReference type="NCBI Taxonomy" id="69004"/>
    <lineage>
        <taxon>Eukaryota</taxon>
        <taxon>Metazoa</taxon>
        <taxon>Ecdysozoa</taxon>
        <taxon>Arthropoda</taxon>
        <taxon>Hexapoda</taxon>
        <taxon>Insecta</taxon>
        <taxon>Pterygota</taxon>
        <taxon>Neoptera</taxon>
        <taxon>Endopterygota</taxon>
        <taxon>Diptera</taxon>
        <taxon>Nematocera</taxon>
        <taxon>Culicoidea</taxon>
        <taxon>Culicidae</taxon>
        <taxon>Anophelinae</taxon>
        <taxon>Anopheles</taxon>
    </lineage>
</organism>
<dbReference type="InterPro" id="IPR013641">
    <property type="entry name" value="KTI12/PSTK"/>
</dbReference>
<reference evidence="6" key="2">
    <citation type="submission" date="2020-05" db="UniProtKB">
        <authorList>
            <consortium name="EnsemblMetazoa"/>
        </authorList>
    </citation>
    <scope>IDENTIFICATION</scope>
    <source>
        <strain evidence="6">FAR1</strain>
    </source>
</reference>
<accession>A0A182QWP6</accession>
<proteinExistence type="inferred from homology"/>
<dbReference type="GO" id="GO:0005524">
    <property type="term" value="F:ATP binding"/>
    <property type="evidence" value="ECO:0007669"/>
    <property type="project" value="UniProtKB-KW"/>
</dbReference>
<dbReference type="Pfam" id="PF14712">
    <property type="entry name" value="Snapin_Pallidin"/>
    <property type="match status" value="1"/>
</dbReference>
<dbReference type="Proteomes" id="UP000075886">
    <property type="component" value="Unassembled WGS sequence"/>
</dbReference>
<evidence type="ECO:0000256" key="4">
    <source>
        <dbReference type="ARBA" id="ARBA00026170"/>
    </source>
</evidence>
<feature type="coiled-coil region" evidence="5">
    <location>
        <begin position="53"/>
        <end position="80"/>
    </location>
</feature>
<evidence type="ECO:0000256" key="2">
    <source>
        <dbReference type="ARBA" id="ARBA00022840"/>
    </source>
</evidence>
<evidence type="ECO:0000256" key="5">
    <source>
        <dbReference type="SAM" id="Coils"/>
    </source>
</evidence>
<reference evidence="7" key="1">
    <citation type="submission" date="2014-01" db="EMBL/GenBank/DDBJ databases">
        <title>The Genome Sequence of Anopheles farauti FAR1 (V2).</title>
        <authorList>
            <consortium name="The Broad Institute Genomics Platform"/>
            <person name="Neafsey D.E."/>
            <person name="Besansky N."/>
            <person name="Howell P."/>
            <person name="Walton C."/>
            <person name="Young S.K."/>
            <person name="Zeng Q."/>
            <person name="Gargeya S."/>
            <person name="Fitzgerald M."/>
            <person name="Haas B."/>
            <person name="Abouelleil A."/>
            <person name="Allen A.W."/>
            <person name="Alvarado L."/>
            <person name="Arachchi H.M."/>
            <person name="Berlin A.M."/>
            <person name="Chapman S.B."/>
            <person name="Gainer-Dewar J."/>
            <person name="Goldberg J."/>
            <person name="Griggs A."/>
            <person name="Gujja S."/>
            <person name="Hansen M."/>
            <person name="Howarth C."/>
            <person name="Imamovic A."/>
            <person name="Ireland A."/>
            <person name="Larimer J."/>
            <person name="McCowan C."/>
            <person name="Murphy C."/>
            <person name="Pearson M."/>
            <person name="Poon T.W."/>
            <person name="Priest M."/>
            <person name="Roberts A."/>
            <person name="Saif S."/>
            <person name="Shea T."/>
            <person name="Sisk P."/>
            <person name="Sykes S."/>
            <person name="Wortman J."/>
            <person name="Nusbaum C."/>
            <person name="Birren B."/>
        </authorList>
    </citation>
    <scope>NUCLEOTIDE SEQUENCE [LARGE SCALE GENOMIC DNA]</scope>
    <source>
        <strain evidence="7">FAR1</strain>
    </source>
</reference>
<dbReference type="SUPFAM" id="SSF52540">
    <property type="entry name" value="P-loop containing nucleoside triphosphate hydrolases"/>
    <property type="match status" value="1"/>
</dbReference>
<evidence type="ECO:0000256" key="3">
    <source>
        <dbReference type="ARBA" id="ARBA00025768"/>
    </source>
</evidence>
<dbReference type="PANTHER" id="PTHR12435">
    <property type="match status" value="1"/>
</dbReference>
<dbReference type="EMBL" id="AXCN02000987">
    <property type="status" value="NOT_ANNOTATED_CDS"/>
    <property type="molecule type" value="Genomic_DNA"/>
</dbReference>
<name>A0A182QWP6_9DIPT</name>
<sequence length="448" mass="51154">MIICNFHSPTKYNARDISERSEKVIMSEEASDSESQDIQEHNETVRALSAGLLQIYEPKLKEVKENLKELINKQNDLQIALTSEKSAFTSQQIQEVNEMFCKTKGNRLKRAHNMPLIVITGLPRSGKTTRAKELAKYFIDNGKGPVHIVSEADHIARSGYGVRESFTDTGKEKQVRASLKSEAMKLLTKTSLVILDGTNYIKGYRYEIFCISKNARTTQCTVHCAMTVEQRTSRREELVRNATSADSEGDVQLDSETFDALCQRYEEPQDTSRWDRPLFTVYGDDEMDLVRINNALYEQAPLPPNLATQNMPLSATNFLFELDKTTQTIIDQIASARKIGLEGPVEIPQAGMRAEVPPNMSVAQLNRHRRQFLNYVKMHTNVLKTKAYKDKVTRIKMQMHQIHQRTKNLRTKALEIQELKVNQCATKLQQLHYEESLVANSKRTPRKS</sequence>
<evidence type="ECO:0000313" key="6">
    <source>
        <dbReference type="EnsemblMetazoa" id="AFAF018379-PA"/>
    </source>
</evidence>
<dbReference type="AlphaFoldDB" id="A0A182QWP6"/>